<dbReference type="InterPro" id="IPR016032">
    <property type="entry name" value="Sig_transdc_resp-reg_C-effctor"/>
</dbReference>
<comment type="similarity">
    <text evidence="1">Belongs to the AfsR/DnrI/RedD regulatory family.</text>
</comment>
<dbReference type="InterPro" id="IPR005158">
    <property type="entry name" value="BTAD"/>
</dbReference>
<evidence type="ECO:0000256" key="7">
    <source>
        <dbReference type="SAM" id="MobiDB-lite"/>
    </source>
</evidence>
<dbReference type="PANTHER" id="PTHR35807:SF1">
    <property type="entry name" value="TRANSCRIPTIONAL REGULATOR REDD"/>
    <property type="match status" value="1"/>
</dbReference>
<evidence type="ECO:0000313" key="11">
    <source>
        <dbReference type="Proteomes" id="UP000271291"/>
    </source>
</evidence>
<dbReference type="SUPFAM" id="SSF46894">
    <property type="entry name" value="C-terminal effector domain of the bipartite response regulators"/>
    <property type="match status" value="1"/>
</dbReference>
<dbReference type="GO" id="GO:0000160">
    <property type="term" value="P:phosphorelay signal transduction system"/>
    <property type="evidence" value="ECO:0007669"/>
    <property type="project" value="UniProtKB-KW"/>
</dbReference>
<evidence type="ECO:0000256" key="1">
    <source>
        <dbReference type="ARBA" id="ARBA00005820"/>
    </source>
</evidence>
<dbReference type="EMBL" id="CP034687">
    <property type="protein sequence ID" value="AZS83478.1"/>
    <property type="molecule type" value="Genomic_DNA"/>
</dbReference>
<dbReference type="EMBL" id="CP029078">
    <property type="protein sequence ID" value="QCN89669.1"/>
    <property type="molecule type" value="Genomic_DNA"/>
</dbReference>
<gene>
    <name evidence="10" type="ORF">DDJ31_35730</name>
    <name evidence="9" type="ORF">ELQ87_03625</name>
</gene>
<feature type="compositionally biased region" description="Basic and acidic residues" evidence="7">
    <location>
        <begin position="278"/>
        <end position="290"/>
    </location>
</feature>
<reference evidence="9 11" key="2">
    <citation type="submission" date="2018-12" db="EMBL/GenBank/DDBJ databases">
        <title>Streptomyces griseoviridis F1-27 complete genome.</title>
        <authorList>
            <person name="Mariita R.M."/>
            <person name="Sello J.K."/>
        </authorList>
    </citation>
    <scope>NUCLEOTIDE SEQUENCE [LARGE SCALE GENOMIC DNA]</scope>
    <source>
        <strain evidence="9 11">F1-27</strain>
    </source>
</reference>
<dbReference type="Gene3D" id="1.25.40.10">
    <property type="entry name" value="Tetratricopeptide repeat domain"/>
    <property type="match status" value="1"/>
</dbReference>
<dbReference type="GO" id="GO:0043531">
    <property type="term" value="F:ADP binding"/>
    <property type="evidence" value="ECO:0007669"/>
    <property type="project" value="InterPro"/>
</dbReference>
<dbReference type="Proteomes" id="UP000501753">
    <property type="component" value="Chromosome"/>
</dbReference>
<feature type="region of interest" description="Disordered" evidence="7">
    <location>
        <begin position="262"/>
        <end position="298"/>
    </location>
</feature>
<feature type="domain" description="OmpR/PhoB-type" evidence="8">
    <location>
        <begin position="1"/>
        <end position="104"/>
    </location>
</feature>
<dbReference type="InterPro" id="IPR027417">
    <property type="entry name" value="P-loop_NTPase"/>
</dbReference>
<reference evidence="10 12" key="1">
    <citation type="submission" date="2018-04" db="EMBL/GenBank/DDBJ databases">
        <title>Complete genome sequences of Streptomyces griseoviridis K61 and characterization of antagonistic properties of biological control agents.</title>
        <authorList>
            <person name="Mariita R.M."/>
            <person name="Sello J.K."/>
        </authorList>
    </citation>
    <scope>NUCLEOTIDE SEQUENCE [LARGE SCALE GENOMIC DNA]</scope>
    <source>
        <strain evidence="10 12">K61</strain>
    </source>
</reference>
<evidence type="ECO:0000313" key="12">
    <source>
        <dbReference type="Proteomes" id="UP000501753"/>
    </source>
</evidence>
<evidence type="ECO:0000256" key="5">
    <source>
        <dbReference type="ARBA" id="ARBA00023163"/>
    </source>
</evidence>
<dbReference type="InterPro" id="IPR036388">
    <property type="entry name" value="WH-like_DNA-bd_sf"/>
</dbReference>
<dbReference type="SUPFAM" id="SSF52540">
    <property type="entry name" value="P-loop containing nucleoside triphosphate hydrolases"/>
    <property type="match status" value="1"/>
</dbReference>
<dbReference type="AlphaFoldDB" id="A0A3S9Z6U9"/>
<protein>
    <submittedName>
        <fullName evidence="9">AfsR family transcriptional regulator</fullName>
    </submittedName>
</protein>
<dbReference type="Gene3D" id="3.40.50.300">
    <property type="entry name" value="P-loop containing nucleotide triphosphate hydrolases"/>
    <property type="match status" value="1"/>
</dbReference>
<dbReference type="GO" id="GO:0003677">
    <property type="term" value="F:DNA binding"/>
    <property type="evidence" value="ECO:0007669"/>
    <property type="project" value="UniProtKB-UniRule"/>
</dbReference>
<feature type="DNA-binding region" description="OmpR/PhoB-type" evidence="6">
    <location>
        <begin position="1"/>
        <end position="104"/>
    </location>
</feature>
<evidence type="ECO:0000256" key="2">
    <source>
        <dbReference type="ARBA" id="ARBA00023012"/>
    </source>
</evidence>
<dbReference type="PANTHER" id="PTHR35807">
    <property type="entry name" value="TRANSCRIPTIONAL REGULATOR REDD-RELATED"/>
    <property type="match status" value="1"/>
</dbReference>
<keyword evidence="5" id="KW-0804">Transcription</keyword>
<proteinExistence type="inferred from homology"/>
<dbReference type="InterPro" id="IPR049945">
    <property type="entry name" value="AAA_22"/>
</dbReference>
<dbReference type="OrthoDB" id="7628974at2"/>
<feature type="compositionally biased region" description="Low complexity" evidence="7">
    <location>
        <begin position="262"/>
        <end position="277"/>
    </location>
</feature>
<dbReference type="Gene3D" id="1.10.10.10">
    <property type="entry name" value="Winged helix-like DNA-binding domain superfamily/Winged helix DNA-binding domain"/>
    <property type="match status" value="1"/>
</dbReference>
<dbReference type="InterPro" id="IPR001867">
    <property type="entry name" value="OmpR/PhoB-type_DNA-bd"/>
</dbReference>
<evidence type="ECO:0000256" key="3">
    <source>
        <dbReference type="ARBA" id="ARBA00023015"/>
    </source>
</evidence>
<dbReference type="InterPro" id="IPR011990">
    <property type="entry name" value="TPR-like_helical_dom_sf"/>
</dbReference>
<evidence type="ECO:0000256" key="4">
    <source>
        <dbReference type="ARBA" id="ARBA00023125"/>
    </source>
</evidence>
<organism evidence="9 11">
    <name type="scientific">Streptomyces griseoviridis</name>
    <dbReference type="NCBI Taxonomy" id="45398"/>
    <lineage>
        <taxon>Bacteria</taxon>
        <taxon>Bacillati</taxon>
        <taxon>Actinomycetota</taxon>
        <taxon>Actinomycetes</taxon>
        <taxon>Kitasatosporales</taxon>
        <taxon>Streptomycetaceae</taxon>
        <taxon>Streptomyces</taxon>
    </lineage>
</organism>
<keyword evidence="12" id="KW-1185">Reference proteome</keyword>
<dbReference type="Proteomes" id="UP000271291">
    <property type="component" value="Chromosome"/>
</dbReference>
<dbReference type="PRINTS" id="PR00364">
    <property type="entry name" value="DISEASERSIST"/>
</dbReference>
<dbReference type="KEGG" id="sgd:ELQ87_03625"/>
<keyword evidence="4 6" id="KW-0238">DNA-binding</keyword>
<keyword evidence="3" id="KW-0805">Transcription regulation</keyword>
<evidence type="ECO:0000259" key="8">
    <source>
        <dbReference type="PROSITE" id="PS51755"/>
    </source>
</evidence>
<dbReference type="CDD" id="cd15831">
    <property type="entry name" value="BTAD"/>
    <property type="match status" value="1"/>
</dbReference>
<evidence type="ECO:0000313" key="10">
    <source>
        <dbReference type="EMBL" id="QCN89669.1"/>
    </source>
</evidence>
<dbReference type="GO" id="GO:0006355">
    <property type="term" value="P:regulation of DNA-templated transcription"/>
    <property type="evidence" value="ECO:0007669"/>
    <property type="project" value="InterPro"/>
</dbReference>
<sequence>MSVADDALSVQLLGPLRVWRGEAEVVVGPPKQRALLALLATQQGSVVGPGQIIDALWGPDAPNTALNSVHTYVAGLRRALDPARRGRESDGVLLSRAGGYELCLPPEAVDAVLFVRQCEESRRLGARGHQQAAFEQLGQALGLWRGDALAGVPGPFAAIERSRLREIRFSAAEDWIAGMISAGRREEAIVVVGEAIAQEPLRERLRYLLMLALYRSGRQAHALQAYGDARAHLREELGIEPGTELRGLHARILAGTVDDAVPRSSAAPAAPAAPSSGARRDMAGRAEDGRPVIPGSGLTMCQFPSRARTFVGREVEIEQAREVLARTGTERGRATPIFVIDGPPGVGKSALALELGYELRARFPDGQLYADLAGTGDRPRTPFEILGKLLESLGVSRAALPVDLDGRATLYRSLLHEKRVLILLDDAVDTEQIKPLVPQGSACLIVTGRRPQRGMVARYGAHRISLKPLEPGPAAELLGELLGREVVSGNEDAVRRLVEQCGRIPLGIRITAAALQEDADASPERLAALYEDPVTRLDLLAVAGEDGMSVRSSLTASYRALPATTAHLFRLLSRTGLAVVEVPESGQLLGVNRSEVLRHLELLADLGLLARVGAGSYRFDDLTLTYAGECAEAEWVLSQRLGPARLKQVVADQDELRTG</sequence>
<evidence type="ECO:0000313" key="9">
    <source>
        <dbReference type="EMBL" id="AZS83478.1"/>
    </source>
</evidence>
<dbReference type="PROSITE" id="PS51755">
    <property type="entry name" value="OMPR_PHOB"/>
    <property type="match status" value="1"/>
</dbReference>
<name>A0A3S9Z6U9_STRGD</name>
<keyword evidence="2" id="KW-0902">Two-component regulatory system</keyword>
<dbReference type="Pfam" id="PF13401">
    <property type="entry name" value="AAA_22"/>
    <property type="match status" value="1"/>
</dbReference>
<dbReference type="SMART" id="SM00862">
    <property type="entry name" value="Trans_reg_C"/>
    <property type="match status" value="1"/>
</dbReference>
<dbReference type="SMART" id="SM01043">
    <property type="entry name" value="BTAD"/>
    <property type="match status" value="1"/>
</dbReference>
<dbReference type="SUPFAM" id="SSF48452">
    <property type="entry name" value="TPR-like"/>
    <property type="match status" value="1"/>
</dbReference>
<dbReference type="InterPro" id="IPR051677">
    <property type="entry name" value="AfsR-DnrI-RedD_regulator"/>
</dbReference>
<accession>A0A3S9Z6U9</accession>
<dbReference type="Pfam" id="PF03704">
    <property type="entry name" value="BTAD"/>
    <property type="match status" value="1"/>
</dbReference>
<evidence type="ECO:0000256" key="6">
    <source>
        <dbReference type="PROSITE-ProRule" id="PRU01091"/>
    </source>
</evidence>
<dbReference type="Pfam" id="PF00486">
    <property type="entry name" value="Trans_reg_C"/>
    <property type="match status" value="1"/>
</dbReference>